<dbReference type="InterPro" id="IPR036590">
    <property type="entry name" value="SRAP-like"/>
</dbReference>
<sequence>MCGRYYVDDETAREIEKLVETVNDKLRLERLRKDIHPTDEAPVLVAGDGEMKLEWQHWGFPNFQGKGVIFNARSETVLEKKMFRESILHRRIIIPCTWFYEWNRKKEKVTFYREDAPVIFLAGFYNVFGDEKRFTVLTTEANQSMVSTHDRMPLIVEPDQMKDWVLDDTKFSGMLKQTPVLLETKQEYDQQELKFL</sequence>
<dbReference type="GO" id="GO:0006508">
    <property type="term" value="P:proteolysis"/>
    <property type="evidence" value="ECO:0007669"/>
    <property type="project" value="UniProtKB-KW"/>
</dbReference>
<keyword evidence="6" id="KW-0238">DNA-binding</keyword>
<evidence type="ECO:0000256" key="7">
    <source>
        <dbReference type="ARBA" id="ARBA00023239"/>
    </source>
</evidence>
<gene>
    <name evidence="9" type="primary">yedK</name>
    <name evidence="9" type="ORF">ERS852407_06080</name>
</gene>
<accession>A0A174NRY2</accession>
<evidence type="ECO:0000256" key="5">
    <source>
        <dbReference type="ARBA" id="ARBA00023124"/>
    </source>
</evidence>
<evidence type="ECO:0000256" key="1">
    <source>
        <dbReference type="ARBA" id="ARBA00008136"/>
    </source>
</evidence>
<dbReference type="GO" id="GO:0016829">
    <property type="term" value="F:lyase activity"/>
    <property type="evidence" value="ECO:0007669"/>
    <property type="project" value="UniProtKB-KW"/>
</dbReference>
<evidence type="ECO:0000313" key="9">
    <source>
        <dbReference type="EMBL" id="CUP48765.1"/>
    </source>
</evidence>
<dbReference type="GO" id="GO:0003697">
    <property type="term" value="F:single-stranded DNA binding"/>
    <property type="evidence" value="ECO:0007669"/>
    <property type="project" value="InterPro"/>
</dbReference>
<comment type="similarity">
    <text evidence="1 8">Belongs to the SOS response-associated peptidase family.</text>
</comment>
<dbReference type="Proteomes" id="UP000095651">
    <property type="component" value="Unassembled WGS sequence"/>
</dbReference>
<evidence type="ECO:0000256" key="6">
    <source>
        <dbReference type="ARBA" id="ARBA00023125"/>
    </source>
</evidence>
<keyword evidence="3" id="KW-0227">DNA damage</keyword>
<proteinExistence type="inferred from homology"/>
<dbReference type="GO" id="GO:0106300">
    <property type="term" value="P:protein-DNA covalent cross-linking repair"/>
    <property type="evidence" value="ECO:0007669"/>
    <property type="project" value="InterPro"/>
</dbReference>
<dbReference type="EMBL" id="CYZE01000038">
    <property type="protein sequence ID" value="CUP48765.1"/>
    <property type="molecule type" value="Genomic_DNA"/>
</dbReference>
<evidence type="ECO:0000256" key="8">
    <source>
        <dbReference type="RuleBase" id="RU364100"/>
    </source>
</evidence>
<dbReference type="Gene3D" id="3.90.1680.10">
    <property type="entry name" value="SOS response associated peptidase-like"/>
    <property type="match status" value="1"/>
</dbReference>
<keyword evidence="4 8" id="KW-0378">Hydrolase</keyword>
<dbReference type="GO" id="GO:0008233">
    <property type="term" value="F:peptidase activity"/>
    <property type="evidence" value="ECO:0007669"/>
    <property type="project" value="UniProtKB-KW"/>
</dbReference>
<name>A0A174NRY2_9FIRM</name>
<evidence type="ECO:0000313" key="10">
    <source>
        <dbReference type="Proteomes" id="UP000095651"/>
    </source>
</evidence>
<dbReference type="AlphaFoldDB" id="A0A174NRY2"/>
<dbReference type="RefSeq" id="WP_055660934.1">
    <property type="nucleotide sequence ID" value="NZ_CABIXC010000038.1"/>
</dbReference>
<dbReference type="EC" id="3.4.-.-" evidence="8"/>
<dbReference type="InterPro" id="IPR003738">
    <property type="entry name" value="SRAP"/>
</dbReference>
<dbReference type="Pfam" id="PF02586">
    <property type="entry name" value="SRAP"/>
    <property type="match status" value="1"/>
</dbReference>
<evidence type="ECO:0000256" key="3">
    <source>
        <dbReference type="ARBA" id="ARBA00022763"/>
    </source>
</evidence>
<dbReference type="SUPFAM" id="SSF143081">
    <property type="entry name" value="BB1717-like"/>
    <property type="match status" value="1"/>
</dbReference>
<keyword evidence="7" id="KW-0456">Lyase</keyword>
<dbReference type="PANTHER" id="PTHR13604:SF0">
    <property type="entry name" value="ABASIC SITE PROCESSING PROTEIN HMCES"/>
    <property type="match status" value="1"/>
</dbReference>
<dbReference type="PANTHER" id="PTHR13604">
    <property type="entry name" value="DC12-RELATED"/>
    <property type="match status" value="1"/>
</dbReference>
<keyword evidence="2 8" id="KW-0645">Protease</keyword>
<organism evidence="9 10">
    <name type="scientific">Hungatella hathewayi</name>
    <dbReference type="NCBI Taxonomy" id="154046"/>
    <lineage>
        <taxon>Bacteria</taxon>
        <taxon>Bacillati</taxon>
        <taxon>Bacillota</taxon>
        <taxon>Clostridia</taxon>
        <taxon>Lachnospirales</taxon>
        <taxon>Lachnospiraceae</taxon>
        <taxon>Hungatella</taxon>
    </lineage>
</organism>
<evidence type="ECO:0000256" key="4">
    <source>
        <dbReference type="ARBA" id="ARBA00022801"/>
    </source>
</evidence>
<keyword evidence="5" id="KW-0190">Covalent protein-DNA linkage</keyword>
<evidence type="ECO:0000256" key="2">
    <source>
        <dbReference type="ARBA" id="ARBA00022670"/>
    </source>
</evidence>
<protein>
    <recommendedName>
        <fullName evidence="8">Abasic site processing protein</fullName>
        <ecNumber evidence="8">3.4.-.-</ecNumber>
    </recommendedName>
</protein>
<reference evidence="9 10" key="1">
    <citation type="submission" date="2015-09" db="EMBL/GenBank/DDBJ databases">
        <authorList>
            <consortium name="Pathogen Informatics"/>
        </authorList>
    </citation>
    <scope>NUCLEOTIDE SEQUENCE [LARGE SCALE GENOMIC DNA]</scope>
    <source>
        <strain evidence="9 10">2789STDY5608850</strain>
    </source>
</reference>